<dbReference type="GO" id="GO:0048038">
    <property type="term" value="F:quinone binding"/>
    <property type="evidence" value="ECO:0007669"/>
    <property type="project" value="UniProtKB-KW"/>
</dbReference>
<dbReference type="Proteomes" id="UP000001400">
    <property type="component" value="Chromosome"/>
</dbReference>
<evidence type="ECO:0000256" key="3">
    <source>
        <dbReference type="ARBA" id="ARBA00022719"/>
    </source>
</evidence>
<dbReference type="PANTHER" id="PTHR10849">
    <property type="entry name" value="NADH DEHYDROGENASE UBIQUINONE IRON-SULFUR PROTEIN 8, MITOCHONDRIAL"/>
    <property type="match status" value="1"/>
</dbReference>
<evidence type="ECO:0000256" key="4">
    <source>
        <dbReference type="ARBA" id="ARBA00022723"/>
    </source>
</evidence>
<dbReference type="RefSeq" id="WP_008084499.1">
    <property type="nucleotide sequence ID" value="NC_013926.1"/>
</dbReference>
<evidence type="ECO:0000256" key="6">
    <source>
        <dbReference type="ARBA" id="ARBA00022967"/>
    </source>
</evidence>
<evidence type="ECO:0000256" key="1">
    <source>
        <dbReference type="ARBA" id="ARBA00022475"/>
    </source>
</evidence>
<reference evidence="13" key="1">
    <citation type="submission" date="2010-02" db="EMBL/GenBank/DDBJ databases">
        <title>Complete sequence of Aciduliprofundum boonei T469.</title>
        <authorList>
            <consortium name="US DOE Joint Genome Institute"/>
            <person name="Lucas S."/>
            <person name="Copeland A."/>
            <person name="Lapidus A."/>
            <person name="Cheng J.-F."/>
            <person name="Bruce D."/>
            <person name="Goodwin L."/>
            <person name="Pitluck S."/>
            <person name="Saunders E."/>
            <person name="Detter J.C."/>
            <person name="Han C."/>
            <person name="Tapia R."/>
            <person name="Land M."/>
            <person name="Hauser L."/>
            <person name="Kyrpides N."/>
            <person name="Mikhailova N."/>
            <person name="Flores G."/>
            <person name="Reysenbach A.-L."/>
            <person name="Woyke T."/>
        </authorList>
    </citation>
    <scope>NUCLEOTIDE SEQUENCE</scope>
    <source>
        <strain evidence="13">T469</strain>
    </source>
</reference>
<evidence type="ECO:0000256" key="10">
    <source>
        <dbReference type="ARBA" id="ARBA00023075"/>
    </source>
</evidence>
<keyword evidence="8" id="KW-0411">Iron-sulfur</keyword>
<feature type="domain" description="4Fe-4S ferredoxin-type" evidence="12">
    <location>
        <begin position="42"/>
        <end position="71"/>
    </location>
</feature>
<dbReference type="PROSITE" id="PS51379">
    <property type="entry name" value="4FE4S_FER_2"/>
    <property type="match status" value="2"/>
</dbReference>
<keyword evidence="14" id="KW-1185">Reference proteome</keyword>
<evidence type="ECO:0000256" key="5">
    <source>
        <dbReference type="ARBA" id="ARBA00022737"/>
    </source>
</evidence>
<evidence type="ECO:0000313" key="13">
    <source>
        <dbReference type="EMBL" id="ADD08185.1"/>
    </source>
</evidence>
<evidence type="ECO:0000259" key="12">
    <source>
        <dbReference type="PROSITE" id="PS51379"/>
    </source>
</evidence>
<dbReference type="OrthoDB" id="23478at2157"/>
<keyword evidence="2" id="KW-0004">4Fe-4S</keyword>
<dbReference type="STRING" id="439481.Aboo_0374"/>
<dbReference type="GeneID" id="8827316"/>
<evidence type="ECO:0000256" key="9">
    <source>
        <dbReference type="ARBA" id="ARBA00023027"/>
    </source>
</evidence>
<proteinExistence type="predicted"/>
<name>B5IDV4_ACIB4</name>
<sequence>MSIVKPFKALRHLSKAPHTVKYPYQKHTDIEGLELPTERYRGFHSNNIETCIGCQLCSKVCPAAAITYVKIENSGKKGLKWRPVIDYGRCCYCGFCTDICPTKSLILTPRYELVTENIDEFKFIPTYEIREKKDKEIHMDEVLFRPEDYVPPKPKEEEKS</sequence>
<evidence type="ECO:0000256" key="11">
    <source>
        <dbReference type="ARBA" id="ARBA00023136"/>
    </source>
</evidence>
<keyword evidence="9" id="KW-0520">NAD</keyword>
<dbReference type="Gene3D" id="3.30.70.3270">
    <property type="match status" value="1"/>
</dbReference>
<evidence type="ECO:0000313" key="14">
    <source>
        <dbReference type="Proteomes" id="UP000001400"/>
    </source>
</evidence>
<accession>B5IDV4</accession>
<evidence type="ECO:0000256" key="2">
    <source>
        <dbReference type="ARBA" id="ARBA00022485"/>
    </source>
</evidence>
<feature type="domain" description="4Fe-4S ferredoxin-type" evidence="12">
    <location>
        <begin position="81"/>
        <end position="110"/>
    </location>
</feature>
<dbReference type="KEGG" id="abi:Aboo_0374"/>
<keyword evidence="6" id="KW-1278">Translocase</keyword>
<dbReference type="HOGENOM" id="CLU_067218_4_5_2"/>
<gene>
    <name evidence="13" type="ordered locus">Aboo_0374</name>
</gene>
<dbReference type="InterPro" id="IPR010226">
    <property type="entry name" value="NADH_quinone_OxRdtase_chainI"/>
</dbReference>
<dbReference type="InterPro" id="IPR017900">
    <property type="entry name" value="4Fe4S_Fe_S_CS"/>
</dbReference>
<dbReference type="Pfam" id="PF12838">
    <property type="entry name" value="Fer4_7"/>
    <property type="match status" value="1"/>
</dbReference>
<protein>
    <submittedName>
        <fullName evidence="13">4Fe-4S ferredoxin iron-sulfur binding domain protein</fullName>
    </submittedName>
</protein>
<keyword evidence="1" id="KW-1003">Cell membrane</keyword>
<dbReference type="SUPFAM" id="SSF54862">
    <property type="entry name" value="4Fe-4S ferredoxins"/>
    <property type="match status" value="1"/>
</dbReference>
<evidence type="ECO:0000256" key="8">
    <source>
        <dbReference type="ARBA" id="ARBA00023014"/>
    </source>
</evidence>
<dbReference type="GO" id="GO:0046872">
    <property type="term" value="F:metal ion binding"/>
    <property type="evidence" value="ECO:0007669"/>
    <property type="project" value="UniProtKB-KW"/>
</dbReference>
<organism evidence="13 14">
    <name type="scientific">Aciduliprofundum boonei (strain DSM 19572 / T469)</name>
    <dbReference type="NCBI Taxonomy" id="439481"/>
    <lineage>
        <taxon>Archaea</taxon>
        <taxon>Methanobacteriati</taxon>
        <taxon>Thermoplasmatota</taxon>
        <taxon>DHVE2 group</taxon>
        <taxon>Candidatus Aciduliprofundum</taxon>
    </lineage>
</organism>
<keyword evidence="4" id="KW-0479">Metal-binding</keyword>
<dbReference type="PANTHER" id="PTHR10849:SF24">
    <property type="entry name" value="NADH-QUINONE OXIDOREDUCTASE SUBUNIT I 2"/>
    <property type="match status" value="1"/>
</dbReference>
<keyword evidence="7" id="KW-0408">Iron</keyword>
<dbReference type="GO" id="GO:0051539">
    <property type="term" value="F:4 iron, 4 sulfur cluster binding"/>
    <property type="evidence" value="ECO:0007669"/>
    <property type="project" value="UniProtKB-KW"/>
</dbReference>
<dbReference type="InterPro" id="IPR017896">
    <property type="entry name" value="4Fe4S_Fe-S-bd"/>
</dbReference>
<dbReference type="GO" id="GO:0016020">
    <property type="term" value="C:membrane"/>
    <property type="evidence" value="ECO:0007669"/>
    <property type="project" value="InterPro"/>
</dbReference>
<keyword evidence="3" id="KW-0874">Quinone</keyword>
<keyword evidence="11" id="KW-0472">Membrane</keyword>
<dbReference type="eggNOG" id="arCOG01543">
    <property type="taxonomic scope" value="Archaea"/>
</dbReference>
<dbReference type="PROSITE" id="PS00198">
    <property type="entry name" value="4FE4S_FER_1"/>
    <property type="match status" value="2"/>
</dbReference>
<keyword evidence="10" id="KW-0830">Ubiquinone</keyword>
<evidence type="ECO:0000256" key="7">
    <source>
        <dbReference type="ARBA" id="ARBA00023004"/>
    </source>
</evidence>
<dbReference type="AlphaFoldDB" id="B5IDV4"/>
<keyword evidence="5" id="KW-0677">Repeat</keyword>
<dbReference type="EMBL" id="CP001941">
    <property type="protein sequence ID" value="ADD08185.1"/>
    <property type="molecule type" value="Genomic_DNA"/>
</dbReference>
<dbReference type="GO" id="GO:0016651">
    <property type="term" value="F:oxidoreductase activity, acting on NAD(P)H"/>
    <property type="evidence" value="ECO:0007669"/>
    <property type="project" value="InterPro"/>
</dbReference>